<reference evidence="2" key="1">
    <citation type="journal article" date="2006" name="PLoS Biol.">
        <title>Macronuclear genome sequence of the ciliate Tetrahymena thermophila, a model eukaryote.</title>
        <authorList>
            <person name="Eisen J.A."/>
            <person name="Coyne R.S."/>
            <person name="Wu M."/>
            <person name="Wu D."/>
            <person name="Thiagarajan M."/>
            <person name="Wortman J.R."/>
            <person name="Badger J.H."/>
            <person name="Ren Q."/>
            <person name="Amedeo P."/>
            <person name="Jones K.M."/>
            <person name="Tallon L.J."/>
            <person name="Delcher A.L."/>
            <person name="Salzberg S.L."/>
            <person name="Silva J.C."/>
            <person name="Haas B.J."/>
            <person name="Majoros W.H."/>
            <person name="Farzad M."/>
            <person name="Carlton J.M."/>
            <person name="Smith R.K. Jr."/>
            <person name="Garg J."/>
            <person name="Pearlman R.E."/>
            <person name="Karrer K.M."/>
            <person name="Sun L."/>
            <person name="Manning G."/>
            <person name="Elde N.C."/>
            <person name="Turkewitz A.P."/>
            <person name="Asai D.J."/>
            <person name="Wilkes D.E."/>
            <person name="Wang Y."/>
            <person name="Cai H."/>
            <person name="Collins K."/>
            <person name="Stewart B.A."/>
            <person name="Lee S.R."/>
            <person name="Wilamowska K."/>
            <person name="Weinberg Z."/>
            <person name="Ruzzo W.L."/>
            <person name="Wloga D."/>
            <person name="Gaertig J."/>
            <person name="Frankel J."/>
            <person name="Tsao C.-C."/>
            <person name="Gorovsky M.A."/>
            <person name="Keeling P.J."/>
            <person name="Waller R.F."/>
            <person name="Patron N.J."/>
            <person name="Cherry J.M."/>
            <person name="Stover N.A."/>
            <person name="Krieger C.J."/>
            <person name="del Toro C."/>
            <person name="Ryder H.F."/>
            <person name="Williamson S.C."/>
            <person name="Barbeau R.A."/>
            <person name="Hamilton E.P."/>
            <person name="Orias E."/>
        </authorList>
    </citation>
    <scope>NUCLEOTIDE SEQUENCE [LARGE SCALE GENOMIC DNA]</scope>
    <source>
        <strain evidence="2">SB210</strain>
    </source>
</reference>
<keyword evidence="2" id="KW-1185">Reference proteome</keyword>
<gene>
    <name evidence="1" type="ORF">TTHERM_000283279</name>
</gene>
<sequence length="139" mass="16950">MVIFMIINKACKMNKYLIISINLHRKKRTFLLQIINKYYQIKIYHQICLEIKVQKHAKTFYKKILFSRDQKIKIVIILMKQLSKRRNHMIVLYQILIISNKTMMKVNNYLKVREIIKFKNSNQQNRTKSKFKSKLNTLN</sequence>
<dbReference type="GeneID" id="24438183"/>
<protein>
    <submittedName>
        <fullName evidence="1">Uncharacterized protein</fullName>
    </submittedName>
</protein>
<dbReference type="EMBL" id="GG662656">
    <property type="protein sequence ID" value="EWS73867.1"/>
    <property type="molecule type" value="Genomic_DNA"/>
</dbReference>
<evidence type="ECO:0000313" key="1">
    <source>
        <dbReference type="EMBL" id="EWS73867.1"/>
    </source>
</evidence>
<organism evidence="1 2">
    <name type="scientific">Tetrahymena thermophila (strain SB210)</name>
    <dbReference type="NCBI Taxonomy" id="312017"/>
    <lineage>
        <taxon>Eukaryota</taxon>
        <taxon>Sar</taxon>
        <taxon>Alveolata</taxon>
        <taxon>Ciliophora</taxon>
        <taxon>Intramacronucleata</taxon>
        <taxon>Oligohymenophorea</taxon>
        <taxon>Hymenostomatida</taxon>
        <taxon>Tetrahymenina</taxon>
        <taxon>Tetrahymenidae</taxon>
        <taxon>Tetrahymena</taxon>
    </lineage>
</organism>
<name>W7X943_TETTS</name>
<dbReference type="RefSeq" id="XP_012653614.1">
    <property type="nucleotide sequence ID" value="XM_012798160.1"/>
</dbReference>
<accession>W7X943</accession>
<evidence type="ECO:0000313" key="2">
    <source>
        <dbReference type="Proteomes" id="UP000009168"/>
    </source>
</evidence>
<dbReference type="AlphaFoldDB" id="W7X943"/>
<proteinExistence type="predicted"/>
<dbReference type="InParanoid" id="W7X943"/>
<dbReference type="KEGG" id="tet:TTHERM_000283279"/>
<dbReference type="Proteomes" id="UP000009168">
    <property type="component" value="Unassembled WGS sequence"/>
</dbReference>